<dbReference type="InParanoid" id="S8E7E4"/>
<evidence type="ECO:0000313" key="3">
    <source>
        <dbReference type="Proteomes" id="UP000015241"/>
    </source>
</evidence>
<dbReference type="STRING" id="743788.S8E7E4"/>
<dbReference type="Proteomes" id="UP000015241">
    <property type="component" value="Unassembled WGS sequence"/>
</dbReference>
<sequence length="187" mass="20953">MTFPTSVSTPPSSPLRTRFSSGSRSRSPSLKELAAMPLKSMADVANIIIRLRRHRKRAAQGHICSSSGEEPYTDARFRDEAALSVKRVPVEREYTFVCKDGVDTAKLVRLSRGLLYEETLLIGANVLVEEQWTCHVCGPRHDGRTFKVHVRYSALAARSERPDPQRPPLVERARGVPGLMTIIDRQD</sequence>
<evidence type="ECO:0000313" key="2">
    <source>
        <dbReference type="EMBL" id="EPT00603.1"/>
    </source>
</evidence>
<name>S8E7E4_FOMSC</name>
<dbReference type="AlphaFoldDB" id="S8E7E4"/>
<organism evidence="2 3">
    <name type="scientific">Fomitopsis schrenkii</name>
    <name type="common">Brown rot fungus</name>
    <dbReference type="NCBI Taxonomy" id="2126942"/>
    <lineage>
        <taxon>Eukaryota</taxon>
        <taxon>Fungi</taxon>
        <taxon>Dikarya</taxon>
        <taxon>Basidiomycota</taxon>
        <taxon>Agaricomycotina</taxon>
        <taxon>Agaricomycetes</taxon>
        <taxon>Polyporales</taxon>
        <taxon>Fomitopsis</taxon>
    </lineage>
</organism>
<accession>S8E7E4</accession>
<evidence type="ECO:0000256" key="1">
    <source>
        <dbReference type="SAM" id="MobiDB-lite"/>
    </source>
</evidence>
<reference evidence="2 3" key="1">
    <citation type="journal article" date="2012" name="Science">
        <title>The Paleozoic origin of enzymatic lignin decomposition reconstructed from 31 fungal genomes.</title>
        <authorList>
            <person name="Floudas D."/>
            <person name="Binder M."/>
            <person name="Riley R."/>
            <person name="Barry K."/>
            <person name="Blanchette R.A."/>
            <person name="Henrissat B."/>
            <person name="Martinez A.T."/>
            <person name="Otillar R."/>
            <person name="Spatafora J.W."/>
            <person name="Yadav J.S."/>
            <person name="Aerts A."/>
            <person name="Benoit I."/>
            <person name="Boyd A."/>
            <person name="Carlson A."/>
            <person name="Copeland A."/>
            <person name="Coutinho P.M."/>
            <person name="de Vries R.P."/>
            <person name="Ferreira P."/>
            <person name="Findley K."/>
            <person name="Foster B."/>
            <person name="Gaskell J."/>
            <person name="Glotzer D."/>
            <person name="Gorecki P."/>
            <person name="Heitman J."/>
            <person name="Hesse C."/>
            <person name="Hori C."/>
            <person name="Igarashi K."/>
            <person name="Jurgens J.A."/>
            <person name="Kallen N."/>
            <person name="Kersten P."/>
            <person name="Kohler A."/>
            <person name="Kuees U."/>
            <person name="Kumar T.K.A."/>
            <person name="Kuo A."/>
            <person name="LaButti K."/>
            <person name="Larrondo L.F."/>
            <person name="Lindquist E."/>
            <person name="Ling A."/>
            <person name="Lombard V."/>
            <person name="Lucas S."/>
            <person name="Lundell T."/>
            <person name="Martin R."/>
            <person name="McLaughlin D.J."/>
            <person name="Morgenstern I."/>
            <person name="Morin E."/>
            <person name="Murat C."/>
            <person name="Nagy L.G."/>
            <person name="Nolan M."/>
            <person name="Ohm R.A."/>
            <person name="Patyshakuliyeva A."/>
            <person name="Rokas A."/>
            <person name="Ruiz-Duenas F.J."/>
            <person name="Sabat G."/>
            <person name="Salamov A."/>
            <person name="Samejima M."/>
            <person name="Schmutz J."/>
            <person name="Slot J.C."/>
            <person name="St John F."/>
            <person name="Stenlid J."/>
            <person name="Sun H."/>
            <person name="Sun S."/>
            <person name="Syed K."/>
            <person name="Tsang A."/>
            <person name="Wiebenga A."/>
            <person name="Young D."/>
            <person name="Pisabarro A."/>
            <person name="Eastwood D.C."/>
            <person name="Martin F."/>
            <person name="Cullen D."/>
            <person name="Grigoriev I.V."/>
            <person name="Hibbett D.S."/>
        </authorList>
    </citation>
    <scope>NUCLEOTIDE SEQUENCE</scope>
    <source>
        <strain evidence="3">FP-58527</strain>
    </source>
</reference>
<proteinExistence type="predicted"/>
<keyword evidence="3" id="KW-1185">Reference proteome</keyword>
<gene>
    <name evidence="2" type="ORF">FOMPIDRAFT_1023724</name>
</gene>
<dbReference type="OrthoDB" id="3261081at2759"/>
<feature type="region of interest" description="Disordered" evidence="1">
    <location>
        <begin position="1"/>
        <end position="30"/>
    </location>
</feature>
<protein>
    <submittedName>
        <fullName evidence="2">Uncharacterized protein</fullName>
    </submittedName>
</protein>
<feature type="compositionally biased region" description="Low complexity" evidence="1">
    <location>
        <begin position="1"/>
        <end position="28"/>
    </location>
</feature>
<dbReference type="HOGENOM" id="CLU_119113_0_0_1"/>
<dbReference type="EMBL" id="KE504148">
    <property type="protein sequence ID" value="EPT00603.1"/>
    <property type="molecule type" value="Genomic_DNA"/>
</dbReference>
<dbReference type="eggNOG" id="ENOG502SSMX">
    <property type="taxonomic scope" value="Eukaryota"/>
</dbReference>